<dbReference type="Proteomes" id="UP000026960">
    <property type="component" value="Chromosome 10"/>
</dbReference>
<evidence type="ECO:0000256" key="4">
    <source>
        <dbReference type="ARBA" id="ARBA00060510"/>
    </source>
</evidence>
<evidence type="ECO:0000256" key="2">
    <source>
        <dbReference type="ARBA" id="ARBA00009077"/>
    </source>
</evidence>
<dbReference type="GO" id="GO:0003962">
    <property type="term" value="F:cystathionine gamma-synthase activity"/>
    <property type="evidence" value="ECO:0007669"/>
    <property type="project" value="InterPro"/>
</dbReference>
<dbReference type="FunFam" id="3.40.640.10:FF:000046">
    <property type="entry name" value="Cystathionine gamma-lyase"/>
    <property type="match status" value="2"/>
</dbReference>
<dbReference type="GO" id="GO:0009086">
    <property type="term" value="P:methionine biosynthetic process"/>
    <property type="evidence" value="ECO:0007669"/>
    <property type="project" value="InterPro"/>
</dbReference>
<dbReference type="Gene3D" id="3.90.1150.10">
    <property type="entry name" value="Aspartate Aminotransferase, domain 1"/>
    <property type="match status" value="1"/>
</dbReference>
<evidence type="ECO:0000313" key="10">
    <source>
        <dbReference type="Proteomes" id="UP000026960"/>
    </source>
</evidence>
<accession>A0A0D3HDD2</accession>
<dbReference type="HOGENOM" id="CLU_018986_1_0_1"/>
<dbReference type="SUPFAM" id="SSF53383">
    <property type="entry name" value="PLP-dependent transferases"/>
    <property type="match status" value="2"/>
</dbReference>
<sequence>MAKSSSLVTKVSAQRRRRVHRPRRSPTKPERAAAAVALSHEKILLAGVDAAADMLGSLAGCPSSPEYPVVPDMDDRDVDGAVDDAPAAAAGRRASDETLAVHAGEKLGSGAAETDSIATPIVSGTTHWFRDSADLIAFREGRRRSFEYGRYGNPTVKVLEEKISALERAEATLVTSSGMNAIVATLLALVPPGGHVVATADCYSEARAFIRDKLSNMGITSTFVDLDDDMEALESVLDEGEVTMFYADSMTNPHLKVVDVTRVAELCHRRGALVCIDSTLASPINQRPLALGADVVLHSATKYIAGHHDVIAGCVSGSEALVSRIRAWHHDLGGAISPVLEEKISALERAEATLVTSSGMNAIVATLLALVPPGGHVVATADCYSEARAFIRDKLSNMGITSTFVDLDDDMEALESVLDEGEVTMFYADSMTNPHLKVVDVTRVAELCHRRGALVCIDSTLASPINQRPLALGADVVLHSATKYIAGHHDVIAGCVSGSEALVSRIRAWHHDLGGAISPNAAYMIIRGLKTLALRVQAQNRTALRMARLLEKHPKIERVYYPGLESSPWHGVVTRQMAGAGGVVSFEVASDLRGVMRFVDALELPLIATSLGGCESLVQQPAVMSYWGKSEEEKAKNGIKDNFVRFSFGIEKFEDLRDDILQALEKI</sequence>
<evidence type="ECO:0000256" key="5">
    <source>
        <dbReference type="ARBA" id="ARBA00093222"/>
    </source>
</evidence>
<dbReference type="EnsemblPlants" id="OBART10G09090.1">
    <property type="protein sequence ID" value="OBART10G09090.1"/>
    <property type="gene ID" value="OBART10G09090"/>
</dbReference>
<dbReference type="Gene3D" id="3.40.640.10">
    <property type="entry name" value="Type I PLP-dependent aspartate aminotransferase-like (Major domain)"/>
    <property type="match status" value="2"/>
</dbReference>
<dbReference type="InterPro" id="IPR015424">
    <property type="entry name" value="PyrdxlP-dep_Trfase"/>
</dbReference>
<evidence type="ECO:0000256" key="3">
    <source>
        <dbReference type="ARBA" id="ARBA00022898"/>
    </source>
</evidence>
<dbReference type="GO" id="GO:0030170">
    <property type="term" value="F:pyridoxal phosphate binding"/>
    <property type="evidence" value="ECO:0007669"/>
    <property type="project" value="InterPro"/>
</dbReference>
<evidence type="ECO:0000256" key="1">
    <source>
        <dbReference type="ARBA" id="ARBA00001933"/>
    </source>
</evidence>
<dbReference type="EC" id="2.5.1.160" evidence="7"/>
<keyword evidence="3" id="KW-0663">Pyridoxal phosphate</keyword>
<dbReference type="eggNOG" id="KOG0053">
    <property type="taxonomic scope" value="Eukaryota"/>
</dbReference>
<proteinExistence type="inferred from homology"/>
<comment type="similarity">
    <text evidence="2">Belongs to the trans-sulfuration enzymes family.</text>
</comment>
<name>A0A0D3HDD2_9ORYZ</name>
<protein>
    <recommendedName>
        <fullName evidence="7">plant cystathionine gamma-synthase</fullName>
        <ecNumber evidence="7">2.5.1.160</ecNumber>
    </recommendedName>
</protein>
<evidence type="ECO:0000256" key="6">
    <source>
        <dbReference type="ARBA" id="ARBA00093261"/>
    </source>
</evidence>
<comment type="catalytic activity">
    <reaction evidence="6">
        <text>O-phospho-L-homoserine + L-cysteine = L,L-cystathionine + phosphate</text>
        <dbReference type="Rhea" id="RHEA:80891"/>
        <dbReference type="ChEBI" id="CHEBI:35235"/>
        <dbReference type="ChEBI" id="CHEBI:43474"/>
        <dbReference type="ChEBI" id="CHEBI:57590"/>
        <dbReference type="ChEBI" id="CHEBI:58161"/>
        <dbReference type="EC" id="2.5.1.160"/>
    </reaction>
</comment>
<dbReference type="InterPro" id="IPR015422">
    <property type="entry name" value="PyrdxlP-dep_Trfase_small"/>
</dbReference>
<dbReference type="PROSITE" id="PS00868">
    <property type="entry name" value="CYS_MET_METAB_PP"/>
    <property type="match status" value="2"/>
</dbReference>
<dbReference type="STRING" id="65489.A0A0D3HDD2"/>
<reference evidence="9" key="1">
    <citation type="journal article" date="2009" name="Rice">
        <title>De Novo Next Generation Sequencing of Plant Genomes.</title>
        <authorList>
            <person name="Rounsley S."/>
            <person name="Marri P.R."/>
            <person name="Yu Y."/>
            <person name="He R."/>
            <person name="Sisneros N."/>
            <person name="Goicoechea J.L."/>
            <person name="Lee S.J."/>
            <person name="Angelova A."/>
            <person name="Kudrna D."/>
            <person name="Luo M."/>
            <person name="Affourtit J."/>
            <person name="Desany B."/>
            <person name="Knight J."/>
            <person name="Niazi F."/>
            <person name="Egholm M."/>
            <person name="Wing R.A."/>
        </authorList>
    </citation>
    <scope>NUCLEOTIDE SEQUENCE [LARGE SCALE GENOMIC DNA]</scope>
    <source>
        <strain evidence="9">cv. IRGC 105608</strain>
    </source>
</reference>
<dbReference type="InterPro" id="IPR015421">
    <property type="entry name" value="PyrdxlP-dep_Trfase_major"/>
</dbReference>
<dbReference type="Pfam" id="PF01053">
    <property type="entry name" value="Cys_Met_Meta_PP"/>
    <property type="match status" value="2"/>
</dbReference>
<evidence type="ECO:0000256" key="7">
    <source>
        <dbReference type="ARBA" id="ARBA00093596"/>
    </source>
</evidence>
<feature type="region of interest" description="Disordered" evidence="8">
    <location>
        <begin position="1"/>
        <end position="31"/>
    </location>
</feature>
<dbReference type="FunFam" id="3.90.1150.10:FF:000033">
    <property type="entry name" value="Cystathionine gamma-synthase"/>
    <property type="match status" value="1"/>
</dbReference>
<comment type="pathway">
    <text evidence="4">Amino-acid biosynthesis; L-methionine biosynthesis via de novo pathway; L-cystathionine from O-succinyl-L-homoserine: step 1/1.</text>
</comment>
<organism evidence="9">
    <name type="scientific">Oryza barthii</name>
    <dbReference type="NCBI Taxonomy" id="65489"/>
    <lineage>
        <taxon>Eukaryota</taxon>
        <taxon>Viridiplantae</taxon>
        <taxon>Streptophyta</taxon>
        <taxon>Embryophyta</taxon>
        <taxon>Tracheophyta</taxon>
        <taxon>Spermatophyta</taxon>
        <taxon>Magnoliopsida</taxon>
        <taxon>Liliopsida</taxon>
        <taxon>Poales</taxon>
        <taxon>Poaceae</taxon>
        <taxon>BOP clade</taxon>
        <taxon>Oryzoideae</taxon>
        <taxon>Oryzeae</taxon>
        <taxon>Oryzinae</taxon>
        <taxon>Oryza</taxon>
    </lineage>
</organism>
<evidence type="ECO:0000256" key="8">
    <source>
        <dbReference type="SAM" id="MobiDB-lite"/>
    </source>
</evidence>
<dbReference type="AlphaFoldDB" id="A0A0D3HDD2"/>
<dbReference type="PANTHER" id="PTHR43379">
    <property type="entry name" value="CYSTATHIONINE GAMMA-SYNTHASE"/>
    <property type="match status" value="1"/>
</dbReference>
<dbReference type="PaxDb" id="65489-OBART10G09090.1"/>
<comment type="cofactor">
    <cofactor evidence="1">
        <name>pyridoxal 5'-phosphate</name>
        <dbReference type="ChEBI" id="CHEBI:597326"/>
    </cofactor>
</comment>
<reference evidence="9" key="2">
    <citation type="submission" date="2015-03" db="UniProtKB">
        <authorList>
            <consortium name="EnsemblPlants"/>
        </authorList>
    </citation>
    <scope>IDENTIFICATION</scope>
</reference>
<dbReference type="CDD" id="cd00614">
    <property type="entry name" value="CGS_like"/>
    <property type="match status" value="1"/>
</dbReference>
<feature type="compositionally biased region" description="Basic residues" evidence="8">
    <location>
        <begin position="13"/>
        <end position="26"/>
    </location>
</feature>
<dbReference type="InterPro" id="IPR044639">
    <property type="entry name" value="CGS1/2"/>
</dbReference>
<comment type="catalytic activity">
    <reaction evidence="5">
        <text>O-succinyl-L-homoserine + L-cysteine = L,L-cystathionine + succinate + H(+)</text>
        <dbReference type="Rhea" id="RHEA:20397"/>
        <dbReference type="ChEBI" id="CHEBI:15378"/>
        <dbReference type="ChEBI" id="CHEBI:30031"/>
        <dbReference type="ChEBI" id="CHEBI:35235"/>
        <dbReference type="ChEBI" id="CHEBI:57661"/>
        <dbReference type="ChEBI" id="CHEBI:58161"/>
    </reaction>
</comment>
<feature type="compositionally biased region" description="Polar residues" evidence="8">
    <location>
        <begin position="1"/>
        <end position="12"/>
    </location>
</feature>
<evidence type="ECO:0000313" key="9">
    <source>
        <dbReference type="EnsemblPlants" id="OBART10G09090.1"/>
    </source>
</evidence>
<keyword evidence="10" id="KW-1185">Reference proteome</keyword>
<dbReference type="GO" id="GO:0009507">
    <property type="term" value="C:chloroplast"/>
    <property type="evidence" value="ECO:0007669"/>
    <property type="project" value="TreeGrafter"/>
</dbReference>
<dbReference type="GO" id="GO:0019346">
    <property type="term" value="P:transsulfuration"/>
    <property type="evidence" value="ECO:0007669"/>
    <property type="project" value="InterPro"/>
</dbReference>
<dbReference type="InterPro" id="IPR054542">
    <property type="entry name" value="Cys_met_metab_PP"/>
</dbReference>
<dbReference type="Gramene" id="OBART10G09090.1">
    <property type="protein sequence ID" value="OBART10G09090.1"/>
    <property type="gene ID" value="OBART10G09090"/>
</dbReference>
<dbReference type="InterPro" id="IPR000277">
    <property type="entry name" value="Cys/Met-Metab_PyrdxlP-dep_enz"/>
</dbReference>
<dbReference type="PANTHER" id="PTHR43379:SF3">
    <property type="entry name" value="CYS_MET METABOLISM PLP-DEPENDENT ENZYME FAMILY PROTEIN"/>
    <property type="match status" value="1"/>
</dbReference>